<comment type="catalytic activity">
    <reaction evidence="1">
        <text>a phosphate monoester + H2O = an alcohol + phosphate</text>
        <dbReference type="Rhea" id="RHEA:15017"/>
        <dbReference type="ChEBI" id="CHEBI:15377"/>
        <dbReference type="ChEBI" id="CHEBI:30879"/>
        <dbReference type="ChEBI" id="CHEBI:43474"/>
        <dbReference type="ChEBI" id="CHEBI:67140"/>
        <dbReference type="EC" id="3.1.3.2"/>
    </reaction>
</comment>
<dbReference type="GO" id="GO:0003993">
    <property type="term" value="F:acid phosphatase activity"/>
    <property type="evidence" value="ECO:0007669"/>
    <property type="project" value="UniProtKB-EC"/>
</dbReference>
<dbReference type="WBParaSite" id="ACRNAN_Path_1330.g5222.t1">
    <property type="protein sequence ID" value="ACRNAN_Path_1330.g5222.t1"/>
    <property type="gene ID" value="ACRNAN_Path_1330.g5222"/>
</dbReference>
<dbReference type="Pfam" id="PF00328">
    <property type="entry name" value="His_Phos_2"/>
    <property type="match status" value="1"/>
</dbReference>
<comment type="similarity">
    <text evidence="2">Belongs to the histidine acid phosphatase family.</text>
</comment>
<reference evidence="4" key="1">
    <citation type="submission" date="2022-11" db="UniProtKB">
        <authorList>
            <consortium name="WormBaseParasite"/>
        </authorList>
    </citation>
    <scope>IDENTIFICATION</scope>
</reference>
<evidence type="ECO:0000256" key="2">
    <source>
        <dbReference type="ARBA" id="ARBA00005375"/>
    </source>
</evidence>
<evidence type="ECO:0000313" key="4">
    <source>
        <dbReference type="WBParaSite" id="ACRNAN_Path_1330.g5222.t1"/>
    </source>
</evidence>
<sequence length="479" mass="55457">MFFLTSWLEDPNSKKWVQFVYEIEISIYAIVLSVIAIMSVETWKTVFIKTFKNFFKFINGDELIFLQSVWRHGDRNPLESFPNDPYRFESNWTEGWGELTVRGMEQHFNLGQNLSKKYSNFIGQGPYNSRQIYIRSTDVNRTVISAMSNLIGFYYGQGNVSVNFPNITQWPTGFVPIAVHTFEYENDHVGNPHAKCKRLDELLSLVEKTPEYQNLTNDSAFKEKLATVQNLTGWSTLDFDSMWYLADTLYIEHFVYKFSNVDPNLVDMFDFINSTTDTYYDWVNGWELKPYQGVNFSVEIPTAKGGTLLWSIIGLMNEKISCKNNPNDTSDKCNWINKLKYYAYSAHDSTLAALFSTLGFKRPNYNEDGYPHYSSCITFELWLDNNSRPYVKALYWPLNEPIEDVTSSITGCTTNCSLDTFNNRSVPYRPGNDGNILDWCNMPLFGNESSTPQPKSGMSFRTNSILQYFLLIVLLIIRF</sequence>
<accession>A0A914BZ42</accession>
<dbReference type="PROSITE" id="PS00616">
    <property type="entry name" value="HIS_ACID_PHOSPHAT_1"/>
    <property type="match status" value="1"/>
</dbReference>
<keyword evidence="3" id="KW-1185">Reference proteome</keyword>
<dbReference type="PANTHER" id="PTHR11567:SF198">
    <property type="entry name" value="HISTIDINE ACID PHOSPHATASE"/>
    <property type="match status" value="1"/>
</dbReference>
<proteinExistence type="inferred from homology"/>
<name>A0A914BZ42_9BILA</name>
<protein>
    <submittedName>
        <fullName evidence="4">Acid phosphatase</fullName>
    </submittedName>
</protein>
<dbReference type="InterPro" id="IPR029033">
    <property type="entry name" value="His_PPase_superfam"/>
</dbReference>
<dbReference type="SUPFAM" id="SSF53254">
    <property type="entry name" value="Phosphoglycerate mutase-like"/>
    <property type="match status" value="1"/>
</dbReference>
<dbReference type="InterPro" id="IPR000560">
    <property type="entry name" value="His_Pase_clade-2"/>
</dbReference>
<dbReference type="Proteomes" id="UP000887540">
    <property type="component" value="Unplaced"/>
</dbReference>
<dbReference type="CDD" id="cd07061">
    <property type="entry name" value="HP_HAP_like"/>
    <property type="match status" value="1"/>
</dbReference>
<dbReference type="InterPro" id="IPR033379">
    <property type="entry name" value="Acid_Pase_AS"/>
</dbReference>
<dbReference type="PANTHER" id="PTHR11567">
    <property type="entry name" value="ACID PHOSPHATASE-RELATED"/>
    <property type="match status" value="1"/>
</dbReference>
<organism evidence="3 4">
    <name type="scientific">Acrobeloides nanus</name>
    <dbReference type="NCBI Taxonomy" id="290746"/>
    <lineage>
        <taxon>Eukaryota</taxon>
        <taxon>Metazoa</taxon>
        <taxon>Ecdysozoa</taxon>
        <taxon>Nematoda</taxon>
        <taxon>Chromadorea</taxon>
        <taxon>Rhabditida</taxon>
        <taxon>Tylenchina</taxon>
        <taxon>Cephalobomorpha</taxon>
        <taxon>Cephaloboidea</taxon>
        <taxon>Cephalobidae</taxon>
        <taxon>Acrobeloides</taxon>
    </lineage>
</organism>
<evidence type="ECO:0000256" key="1">
    <source>
        <dbReference type="ARBA" id="ARBA00000032"/>
    </source>
</evidence>
<dbReference type="AlphaFoldDB" id="A0A914BZ42"/>
<evidence type="ECO:0000313" key="3">
    <source>
        <dbReference type="Proteomes" id="UP000887540"/>
    </source>
</evidence>
<dbReference type="Gene3D" id="3.40.50.1240">
    <property type="entry name" value="Phosphoglycerate mutase-like"/>
    <property type="match status" value="1"/>
</dbReference>
<dbReference type="InterPro" id="IPR050645">
    <property type="entry name" value="Histidine_acid_phosphatase"/>
</dbReference>